<dbReference type="InterPro" id="IPR036291">
    <property type="entry name" value="NAD(P)-bd_dom_sf"/>
</dbReference>
<sequence length="323" mass="34981">MRTLPLLLALPAALALLNRTSSRRSERPDRQQLIGRTIVVTGASSGVGRGVALALAQRGANLVLAARRTEALEALAVEVQALGVAALVVPTDVADVAQMNALAEQAEQRFGRIDGWINNAGVVAVGRFEEIPLDDHLRLLDTNVKGVVIGTHLAMQRFRRQGYGRLVNVASVDGEIPHAYQASYSASKAAVLSLGRVLQQELRRGRQPNIQLSTVLPWALDTPIWGHSATYTGHRPDLPTKDAPDKAVQAIVKALLQPQKEITVGYKAKMAYWGHRLAPELNERFTADAVQRAEIDWNPVKADTSGNLQQPDQAGQGIRGSNF</sequence>
<dbReference type="InterPro" id="IPR002347">
    <property type="entry name" value="SDR_fam"/>
</dbReference>
<dbReference type="InterPro" id="IPR057326">
    <property type="entry name" value="KR_dom"/>
</dbReference>
<feature type="domain" description="Ketoreductase" evidence="5">
    <location>
        <begin position="36"/>
        <end position="228"/>
    </location>
</feature>
<gene>
    <name evidence="6" type="ORF">APT59_12115</name>
</gene>
<dbReference type="SMART" id="SM00822">
    <property type="entry name" value="PKS_KR"/>
    <property type="match status" value="1"/>
</dbReference>
<evidence type="ECO:0000313" key="7">
    <source>
        <dbReference type="Proteomes" id="UP000064137"/>
    </source>
</evidence>
<evidence type="ECO:0000256" key="1">
    <source>
        <dbReference type="ARBA" id="ARBA00006484"/>
    </source>
</evidence>
<dbReference type="PROSITE" id="PS00061">
    <property type="entry name" value="ADH_SHORT"/>
    <property type="match status" value="1"/>
</dbReference>
<dbReference type="InterPro" id="IPR020904">
    <property type="entry name" value="Sc_DH/Rdtase_CS"/>
</dbReference>
<dbReference type="AlphaFoldDB" id="A0A0U4WHT2"/>
<dbReference type="GO" id="GO:0016020">
    <property type="term" value="C:membrane"/>
    <property type="evidence" value="ECO:0007669"/>
    <property type="project" value="TreeGrafter"/>
</dbReference>
<dbReference type="KEGG" id="por:APT59_12115"/>
<dbReference type="Pfam" id="PF00106">
    <property type="entry name" value="adh_short"/>
    <property type="match status" value="1"/>
</dbReference>
<keyword evidence="2" id="KW-0560">Oxidoreductase</keyword>
<comment type="similarity">
    <text evidence="1 3">Belongs to the short-chain dehydrogenases/reductases (SDR) family.</text>
</comment>
<proteinExistence type="inferred from homology"/>
<dbReference type="EMBL" id="CP013987">
    <property type="protein sequence ID" value="ALZ84898.1"/>
    <property type="molecule type" value="Genomic_DNA"/>
</dbReference>
<dbReference type="OrthoDB" id="9781689at2"/>
<dbReference type="PRINTS" id="PR00080">
    <property type="entry name" value="SDRFAMILY"/>
</dbReference>
<dbReference type="GO" id="GO:0016491">
    <property type="term" value="F:oxidoreductase activity"/>
    <property type="evidence" value="ECO:0007669"/>
    <property type="project" value="UniProtKB-KW"/>
</dbReference>
<feature type="region of interest" description="Disordered" evidence="4">
    <location>
        <begin position="301"/>
        <end position="323"/>
    </location>
</feature>
<dbReference type="PANTHER" id="PTHR44196:SF1">
    <property type="entry name" value="DEHYDROGENASE_REDUCTASE SDR FAMILY MEMBER 7B"/>
    <property type="match status" value="1"/>
</dbReference>
<evidence type="ECO:0000313" key="6">
    <source>
        <dbReference type="EMBL" id="ALZ84898.1"/>
    </source>
</evidence>
<feature type="compositionally biased region" description="Polar residues" evidence="4">
    <location>
        <begin position="304"/>
        <end position="323"/>
    </location>
</feature>
<dbReference type="PRINTS" id="PR00081">
    <property type="entry name" value="GDHRDH"/>
</dbReference>
<accession>A0A0U4WHT2</accession>
<evidence type="ECO:0000256" key="4">
    <source>
        <dbReference type="SAM" id="MobiDB-lite"/>
    </source>
</evidence>
<dbReference type="RefSeq" id="WP_059315073.1">
    <property type="nucleotide sequence ID" value="NZ_CP013987.1"/>
</dbReference>
<evidence type="ECO:0000256" key="2">
    <source>
        <dbReference type="ARBA" id="ARBA00023002"/>
    </source>
</evidence>
<organism evidence="6 7">
    <name type="scientific">Pseudomonas oryzihabitans</name>
    <dbReference type="NCBI Taxonomy" id="47885"/>
    <lineage>
        <taxon>Bacteria</taxon>
        <taxon>Pseudomonadati</taxon>
        <taxon>Pseudomonadota</taxon>
        <taxon>Gammaproteobacteria</taxon>
        <taxon>Pseudomonadales</taxon>
        <taxon>Pseudomonadaceae</taxon>
        <taxon>Pseudomonas</taxon>
    </lineage>
</organism>
<dbReference type="Proteomes" id="UP000064137">
    <property type="component" value="Chromosome"/>
</dbReference>
<evidence type="ECO:0000259" key="5">
    <source>
        <dbReference type="SMART" id="SM00822"/>
    </source>
</evidence>
<dbReference type="SUPFAM" id="SSF51735">
    <property type="entry name" value="NAD(P)-binding Rossmann-fold domains"/>
    <property type="match status" value="1"/>
</dbReference>
<dbReference type="PANTHER" id="PTHR44196">
    <property type="entry name" value="DEHYDROGENASE/REDUCTASE SDR FAMILY MEMBER 7B"/>
    <property type="match status" value="1"/>
</dbReference>
<reference evidence="6 7" key="1">
    <citation type="submission" date="2016-01" db="EMBL/GenBank/DDBJ databases">
        <title>Annotation of Pseudomonas oryzihabitans USDA-ARS-USMARC-56511.</title>
        <authorList>
            <person name="Harhay G.P."/>
            <person name="Harhay D.M."/>
            <person name="Smith T.P.L."/>
            <person name="Bono J.L."/>
            <person name="Heaton M.P."/>
            <person name="Clawson M.L."/>
            <person name="Chitko-Mckown C.G."/>
            <person name="Capik S.F."/>
            <person name="DeDonder K.D."/>
            <person name="Apley M.D."/>
            <person name="Lubbers B.V."/>
            <person name="White B.J."/>
            <person name="Larson R.L."/>
        </authorList>
    </citation>
    <scope>NUCLEOTIDE SEQUENCE [LARGE SCALE GENOMIC DNA]</scope>
    <source>
        <strain evidence="6 7">USDA-ARS-USMARC-56511</strain>
    </source>
</reference>
<dbReference type="Gene3D" id="3.40.50.720">
    <property type="entry name" value="NAD(P)-binding Rossmann-like Domain"/>
    <property type="match status" value="1"/>
</dbReference>
<evidence type="ECO:0000256" key="3">
    <source>
        <dbReference type="RuleBase" id="RU000363"/>
    </source>
</evidence>
<protein>
    <submittedName>
        <fullName evidence="6">Dehydrogenase</fullName>
    </submittedName>
</protein>
<name>A0A0U4WHT2_9PSED</name>